<dbReference type="Proteomes" id="UP001059480">
    <property type="component" value="Unassembled WGS sequence"/>
</dbReference>
<proteinExistence type="predicted"/>
<keyword evidence="4" id="KW-1185">Reference proteome</keyword>
<dbReference type="InterPro" id="IPR035437">
    <property type="entry name" value="SNase_OB-fold_sf"/>
</dbReference>
<evidence type="ECO:0000256" key="1">
    <source>
        <dbReference type="SAM" id="Phobius"/>
    </source>
</evidence>
<keyword evidence="1" id="KW-0812">Transmembrane</keyword>
<dbReference type="SUPFAM" id="SSF50199">
    <property type="entry name" value="Staphylococcal nuclease"/>
    <property type="match status" value="1"/>
</dbReference>
<dbReference type="SMART" id="SM00318">
    <property type="entry name" value="SNc"/>
    <property type="match status" value="1"/>
</dbReference>
<dbReference type="Pfam" id="PF00565">
    <property type="entry name" value="SNase"/>
    <property type="match status" value="1"/>
</dbReference>
<dbReference type="InterPro" id="IPR016071">
    <property type="entry name" value="Staphylococal_nuclease_OB-fold"/>
</dbReference>
<feature type="domain" description="TNase-like" evidence="2">
    <location>
        <begin position="73"/>
        <end position="207"/>
    </location>
</feature>
<name>A0ABT1WPB3_9LACT</name>
<dbReference type="RefSeq" id="WP_256945036.1">
    <property type="nucleotide sequence ID" value="NZ_JANHNZ010000003.1"/>
</dbReference>
<reference evidence="3" key="1">
    <citation type="submission" date="2022-07" db="EMBL/GenBank/DDBJ databases">
        <authorList>
            <person name="Jung M.-Y."/>
            <person name="Lee M."/>
        </authorList>
    </citation>
    <scope>NUCLEOTIDE SEQUENCE</scope>
    <source>
        <strain evidence="3">S8</strain>
    </source>
</reference>
<evidence type="ECO:0000313" key="4">
    <source>
        <dbReference type="Proteomes" id="UP001059480"/>
    </source>
</evidence>
<feature type="transmembrane region" description="Helical" evidence="1">
    <location>
        <begin position="18"/>
        <end position="37"/>
    </location>
</feature>
<keyword evidence="1" id="KW-1133">Transmembrane helix</keyword>
<dbReference type="PROSITE" id="PS50830">
    <property type="entry name" value="TNASE_3"/>
    <property type="match status" value="1"/>
</dbReference>
<evidence type="ECO:0000313" key="3">
    <source>
        <dbReference type="EMBL" id="MCQ9209930.1"/>
    </source>
</evidence>
<protein>
    <submittedName>
        <fullName evidence="3">Thermonuclease family protein</fullName>
    </submittedName>
</protein>
<accession>A0ABT1WPB3</accession>
<gene>
    <name evidence="3" type="ORF">NPA36_05130</name>
</gene>
<organism evidence="3 4">
    <name type="scientific">Granulicatella seriolae</name>
    <dbReference type="NCBI Taxonomy" id="2967226"/>
    <lineage>
        <taxon>Bacteria</taxon>
        <taxon>Bacillati</taxon>
        <taxon>Bacillota</taxon>
        <taxon>Bacilli</taxon>
        <taxon>Lactobacillales</taxon>
        <taxon>Carnobacteriaceae</taxon>
        <taxon>Granulicatella</taxon>
    </lineage>
</organism>
<sequence>MKDNIVPNLFANLFKNNHYPTIILVLIIAFVLSRLPIFTDKDQGSNSDLTTTGTSHQVKAFDGKDFSVFEKSTRYPFHFVSVSDGDTFRLSFEGKSFKVRLLVVNAPETAKADKPAQPWAQKAKERTEELLSKAKVIEASFDLGPYTDTYGRALLYVYVDGCLLQDILLEEGLVNAAYQHKPSVTLVPQMLESQAKAQKEFIGIWERPDYVTDHGFDVSVYD</sequence>
<keyword evidence="1" id="KW-0472">Membrane</keyword>
<comment type="caution">
    <text evidence="3">The sequence shown here is derived from an EMBL/GenBank/DDBJ whole genome shotgun (WGS) entry which is preliminary data.</text>
</comment>
<dbReference type="Gene3D" id="2.40.50.90">
    <property type="match status" value="1"/>
</dbReference>
<dbReference type="EMBL" id="JANHNZ010000003">
    <property type="protein sequence ID" value="MCQ9209930.1"/>
    <property type="molecule type" value="Genomic_DNA"/>
</dbReference>
<evidence type="ECO:0000259" key="2">
    <source>
        <dbReference type="PROSITE" id="PS50830"/>
    </source>
</evidence>
<reference evidence="3" key="3">
    <citation type="journal article" date="2023" name="Microbiol. Resour. Announc.">
        <title>Draft Genome Sequence of Granulicatella sp. Strain S8, Isolated from a Marine Fish, Seriola quinqueradiata.</title>
        <authorList>
            <person name="Lee M."/>
            <person name="Farooq A."/>
            <person name="Jeong J.B."/>
            <person name="Jung M.Y."/>
        </authorList>
    </citation>
    <scope>NUCLEOTIDE SEQUENCE</scope>
    <source>
        <strain evidence="3">S8</strain>
    </source>
</reference>
<reference evidence="3" key="2">
    <citation type="journal article" date="2023" name="Curr. Microbiol.">
        <title>Granulicatella seriolae sp. nov., a Novel Facultative Anaerobe Isolated from Yellowtail Marine Fish.</title>
        <authorList>
            <person name="Lee M."/>
            <person name="Choi Y.J."/>
            <person name="Farooq A."/>
            <person name="Jeong J.B."/>
            <person name="Jung M.Y."/>
        </authorList>
    </citation>
    <scope>NUCLEOTIDE SEQUENCE</scope>
    <source>
        <strain evidence="3">S8</strain>
    </source>
</reference>